<feature type="domain" description="YjiS-like" evidence="1">
    <location>
        <begin position="29"/>
        <end position="63"/>
    </location>
</feature>
<evidence type="ECO:0000313" key="3">
    <source>
        <dbReference type="Proteomes" id="UP000629025"/>
    </source>
</evidence>
<protein>
    <recommendedName>
        <fullName evidence="1">YjiS-like domain-containing protein</fullName>
    </recommendedName>
</protein>
<evidence type="ECO:0000313" key="2">
    <source>
        <dbReference type="EMBL" id="GGC01615.1"/>
    </source>
</evidence>
<dbReference type="Pfam" id="PF06568">
    <property type="entry name" value="YjiS-like"/>
    <property type="match status" value="1"/>
</dbReference>
<proteinExistence type="predicted"/>
<evidence type="ECO:0000259" key="1">
    <source>
        <dbReference type="Pfam" id="PF06568"/>
    </source>
</evidence>
<keyword evidence="3" id="KW-1185">Reference proteome</keyword>
<name>A0ABQ1KIS8_9GAMM</name>
<reference evidence="3" key="1">
    <citation type="journal article" date="2019" name="Int. J. Syst. Evol. Microbiol.">
        <title>The Global Catalogue of Microorganisms (GCM) 10K type strain sequencing project: providing services to taxonomists for standard genome sequencing and annotation.</title>
        <authorList>
            <consortium name="The Broad Institute Genomics Platform"/>
            <consortium name="The Broad Institute Genome Sequencing Center for Infectious Disease"/>
            <person name="Wu L."/>
            <person name="Ma J."/>
        </authorList>
    </citation>
    <scope>NUCLEOTIDE SEQUENCE [LARGE SCALE GENOMIC DNA]</scope>
    <source>
        <strain evidence="3">CGMCC 1.15341</strain>
    </source>
</reference>
<comment type="caution">
    <text evidence="2">The sequence shown here is derived from an EMBL/GenBank/DDBJ whole genome shotgun (WGS) entry which is preliminary data.</text>
</comment>
<organism evidence="2 3">
    <name type="scientific">Marinobacterium zhoushanense</name>
    <dbReference type="NCBI Taxonomy" id="1679163"/>
    <lineage>
        <taxon>Bacteria</taxon>
        <taxon>Pseudomonadati</taxon>
        <taxon>Pseudomonadota</taxon>
        <taxon>Gammaproteobacteria</taxon>
        <taxon>Oceanospirillales</taxon>
        <taxon>Oceanospirillaceae</taxon>
        <taxon>Marinobacterium</taxon>
    </lineage>
</organism>
<gene>
    <name evidence="2" type="ORF">GCM10011352_29720</name>
</gene>
<dbReference type="Proteomes" id="UP000629025">
    <property type="component" value="Unassembled WGS sequence"/>
</dbReference>
<dbReference type="RefSeq" id="WP_188749715.1">
    <property type="nucleotide sequence ID" value="NZ_BMIJ01000006.1"/>
</dbReference>
<dbReference type="EMBL" id="BMIJ01000006">
    <property type="protein sequence ID" value="GGC01615.1"/>
    <property type="molecule type" value="Genomic_DNA"/>
</dbReference>
<accession>A0ABQ1KIS8</accession>
<sequence length="74" mass="8588">MNSSVKTVAPADAVQSQTVGFNTRLKRLLKRIGEWRQRHRQRDQLMALSPWMLKDIGISRADAVHEGSKPFWRE</sequence>
<dbReference type="InterPro" id="IPR009506">
    <property type="entry name" value="YjiS-like"/>
</dbReference>